<reference evidence="4 5" key="1">
    <citation type="submission" date="2021-07" db="EMBL/GenBank/DDBJ databases">
        <title>The draft genome sequence of Sphingomicrobium sp. B8.</title>
        <authorList>
            <person name="Mu L."/>
        </authorList>
    </citation>
    <scope>NUCLEOTIDE SEQUENCE [LARGE SCALE GENOMIC DNA]</scope>
    <source>
        <strain evidence="4 5">B8</strain>
    </source>
</reference>
<accession>A0ABS6V610</accession>
<evidence type="ECO:0000256" key="1">
    <source>
        <dbReference type="ARBA" id="ARBA00022553"/>
    </source>
</evidence>
<dbReference type="EMBL" id="JAHVAH010000001">
    <property type="protein sequence ID" value="MBW0145004.1"/>
    <property type="molecule type" value="Genomic_DNA"/>
</dbReference>
<dbReference type="SMART" id="SM00448">
    <property type="entry name" value="REC"/>
    <property type="match status" value="1"/>
</dbReference>
<protein>
    <submittedName>
        <fullName evidence="4">Response regulator</fullName>
    </submittedName>
</protein>
<dbReference type="Pfam" id="PF00072">
    <property type="entry name" value="Response_reg"/>
    <property type="match status" value="1"/>
</dbReference>
<dbReference type="InterPro" id="IPR001789">
    <property type="entry name" value="Sig_transdc_resp-reg_receiver"/>
</dbReference>
<organism evidence="4 5">
    <name type="scientific">Sphingomicrobium clamense</name>
    <dbReference type="NCBI Taxonomy" id="2851013"/>
    <lineage>
        <taxon>Bacteria</taxon>
        <taxon>Pseudomonadati</taxon>
        <taxon>Pseudomonadota</taxon>
        <taxon>Alphaproteobacteria</taxon>
        <taxon>Sphingomonadales</taxon>
        <taxon>Sphingomonadaceae</taxon>
        <taxon>Sphingomicrobium</taxon>
    </lineage>
</organism>
<keyword evidence="1 2" id="KW-0597">Phosphoprotein</keyword>
<dbReference type="PROSITE" id="PS50110">
    <property type="entry name" value="RESPONSE_REGULATORY"/>
    <property type="match status" value="1"/>
</dbReference>
<name>A0ABS6V610_9SPHN</name>
<evidence type="ECO:0000259" key="3">
    <source>
        <dbReference type="PROSITE" id="PS50110"/>
    </source>
</evidence>
<dbReference type="Proteomes" id="UP000698028">
    <property type="component" value="Unassembled WGS sequence"/>
</dbReference>
<comment type="caution">
    <text evidence="4">The sequence shown here is derived from an EMBL/GenBank/DDBJ whole genome shotgun (WGS) entry which is preliminary data.</text>
</comment>
<dbReference type="InterPro" id="IPR050595">
    <property type="entry name" value="Bact_response_regulator"/>
</dbReference>
<dbReference type="PANTHER" id="PTHR44591">
    <property type="entry name" value="STRESS RESPONSE REGULATOR PROTEIN 1"/>
    <property type="match status" value="1"/>
</dbReference>
<keyword evidence="5" id="KW-1185">Reference proteome</keyword>
<proteinExistence type="predicted"/>
<feature type="domain" description="Response regulatory" evidence="3">
    <location>
        <begin position="5"/>
        <end position="115"/>
    </location>
</feature>
<evidence type="ECO:0000313" key="4">
    <source>
        <dbReference type="EMBL" id="MBW0145004.1"/>
    </source>
</evidence>
<sequence>MAGERILIVEDEPLIAMMLEDFLESLGYVVHATCETLAEALAAVEGGGFDLAVLDVNLQGESVWPAAEKLRERGVPFLLASGGHVDAPPSDFANAPMLAKPYTIGRVKPLVEEVLATA</sequence>
<dbReference type="RefSeq" id="WP_218632948.1">
    <property type="nucleotide sequence ID" value="NZ_JAHVAH010000001.1"/>
</dbReference>
<evidence type="ECO:0000313" key="5">
    <source>
        <dbReference type="Proteomes" id="UP000698028"/>
    </source>
</evidence>
<gene>
    <name evidence="4" type="ORF">KTQ36_06800</name>
</gene>
<feature type="modified residue" description="4-aspartylphosphate" evidence="2">
    <location>
        <position position="55"/>
    </location>
</feature>
<dbReference type="PANTHER" id="PTHR44591:SF24">
    <property type="entry name" value="PROTEIN-GLUTAMATE METHYLESTERASE_PROTEIN-GLUTAMINE GLUTAMINASE 1"/>
    <property type="match status" value="1"/>
</dbReference>
<evidence type="ECO:0000256" key="2">
    <source>
        <dbReference type="PROSITE-ProRule" id="PRU00169"/>
    </source>
</evidence>